<keyword evidence="5 7" id="KW-0234">DNA repair</keyword>
<feature type="compositionally biased region" description="Polar residues" evidence="8">
    <location>
        <begin position="371"/>
        <end position="391"/>
    </location>
</feature>
<evidence type="ECO:0000259" key="9">
    <source>
        <dbReference type="Pfam" id="PF08743"/>
    </source>
</evidence>
<dbReference type="GO" id="GO:0006281">
    <property type="term" value="P:DNA repair"/>
    <property type="evidence" value="ECO:0007669"/>
    <property type="project" value="UniProtKB-UniRule"/>
</dbReference>
<comment type="similarity">
    <text evidence="2 7">Belongs to the NSE4 family.</text>
</comment>
<name>A0A498KE80_MALDO</name>
<comment type="subunit">
    <text evidence="7">Component of the SMC5-SMC6 complex.</text>
</comment>
<keyword evidence="6 7" id="KW-0539">Nucleus</keyword>
<dbReference type="InterPro" id="IPR014854">
    <property type="entry name" value="Nse4_C"/>
</dbReference>
<dbReference type="GO" id="GO:0005634">
    <property type="term" value="C:nucleus"/>
    <property type="evidence" value="ECO:0007669"/>
    <property type="project" value="UniProtKB-SubCell"/>
</dbReference>
<evidence type="ECO:0000256" key="1">
    <source>
        <dbReference type="ARBA" id="ARBA00004123"/>
    </source>
</evidence>
<evidence type="ECO:0000256" key="2">
    <source>
        <dbReference type="ARBA" id="ARBA00008997"/>
    </source>
</evidence>
<comment type="function">
    <text evidence="7">Component of the SMC5-SMC6 complex, that promotes sister chromatid alignment after DNA damage and facilitates double-stranded DNA breaks (DSBs) repair via homologous recombination between sister chromatids.</text>
</comment>
<evidence type="ECO:0000313" key="11">
    <source>
        <dbReference type="Proteomes" id="UP000290289"/>
    </source>
</evidence>
<dbReference type="PANTHER" id="PTHR16140">
    <property type="entry name" value="NON-STRUCTURAL MAINTENANCE OF CHROMOSOMES ELEMENT 4"/>
    <property type="match status" value="1"/>
</dbReference>
<proteinExistence type="inferred from homology"/>
<evidence type="ECO:0000256" key="4">
    <source>
        <dbReference type="ARBA" id="ARBA00023172"/>
    </source>
</evidence>
<feature type="domain" description="Non-structural maintenance of chromosome element 4 C-terminal" evidence="9">
    <location>
        <begin position="279"/>
        <end position="366"/>
    </location>
</feature>
<dbReference type="Proteomes" id="UP000290289">
    <property type="component" value="Chromosome 3"/>
</dbReference>
<organism evidence="10 11">
    <name type="scientific">Malus domestica</name>
    <name type="common">Apple</name>
    <name type="synonym">Pyrus malus</name>
    <dbReference type="NCBI Taxonomy" id="3750"/>
    <lineage>
        <taxon>Eukaryota</taxon>
        <taxon>Viridiplantae</taxon>
        <taxon>Streptophyta</taxon>
        <taxon>Embryophyta</taxon>
        <taxon>Tracheophyta</taxon>
        <taxon>Spermatophyta</taxon>
        <taxon>Magnoliopsida</taxon>
        <taxon>eudicotyledons</taxon>
        <taxon>Gunneridae</taxon>
        <taxon>Pentapetalae</taxon>
        <taxon>rosids</taxon>
        <taxon>fabids</taxon>
        <taxon>Rosales</taxon>
        <taxon>Rosaceae</taxon>
        <taxon>Amygdaloideae</taxon>
        <taxon>Maleae</taxon>
        <taxon>Malus</taxon>
    </lineage>
</organism>
<keyword evidence="11" id="KW-1185">Reference proteome</keyword>
<dbReference type="GO" id="GO:0006310">
    <property type="term" value="P:DNA recombination"/>
    <property type="evidence" value="ECO:0007669"/>
    <property type="project" value="UniProtKB-UniRule"/>
</dbReference>
<dbReference type="InterPro" id="IPR027786">
    <property type="entry name" value="Nse4/EID"/>
</dbReference>
<protein>
    <recommendedName>
        <fullName evidence="7">Non-structural maintenance of chromosomes element 4</fullName>
    </recommendedName>
</protein>
<evidence type="ECO:0000256" key="7">
    <source>
        <dbReference type="RuleBase" id="RU365071"/>
    </source>
</evidence>
<reference evidence="10 11" key="1">
    <citation type="submission" date="2018-10" db="EMBL/GenBank/DDBJ databases">
        <title>A high-quality apple genome assembly.</title>
        <authorList>
            <person name="Hu J."/>
        </authorList>
    </citation>
    <scope>NUCLEOTIDE SEQUENCE [LARGE SCALE GENOMIC DNA]</scope>
    <source>
        <strain evidence="11">cv. HFTH1</strain>
        <tissue evidence="10">Young leaf</tissue>
    </source>
</reference>
<evidence type="ECO:0000256" key="6">
    <source>
        <dbReference type="ARBA" id="ARBA00023242"/>
    </source>
</evidence>
<keyword evidence="4 7" id="KW-0233">DNA recombination</keyword>
<keyword evidence="3 7" id="KW-0227">DNA damage</keyword>
<comment type="caution">
    <text evidence="10">The sequence shown here is derived from an EMBL/GenBank/DDBJ whole genome shotgun (WGS) entry which is preliminary data.</text>
</comment>
<evidence type="ECO:0000313" key="10">
    <source>
        <dbReference type="EMBL" id="RXI03842.1"/>
    </source>
</evidence>
<gene>
    <name evidence="10" type="ORF">DVH24_038116</name>
</gene>
<feature type="region of interest" description="Disordered" evidence="8">
    <location>
        <begin position="236"/>
        <end position="260"/>
    </location>
</feature>
<dbReference type="GO" id="GO:0030915">
    <property type="term" value="C:Smc5-Smc6 complex"/>
    <property type="evidence" value="ECO:0007669"/>
    <property type="project" value="UniProtKB-UniRule"/>
</dbReference>
<feature type="region of interest" description="Disordered" evidence="8">
    <location>
        <begin position="37"/>
        <end position="64"/>
    </location>
</feature>
<evidence type="ECO:0000256" key="3">
    <source>
        <dbReference type="ARBA" id="ARBA00022763"/>
    </source>
</evidence>
<evidence type="ECO:0000256" key="8">
    <source>
        <dbReference type="SAM" id="MobiDB-lite"/>
    </source>
</evidence>
<evidence type="ECO:0000256" key="5">
    <source>
        <dbReference type="ARBA" id="ARBA00023204"/>
    </source>
</evidence>
<feature type="region of interest" description="Disordered" evidence="8">
    <location>
        <begin position="363"/>
        <end position="433"/>
    </location>
</feature>
<sequence>SQLPSFLPHFLQNFPEPPSLSLIQAFQVQGFSQSVETARFSEDSGAMPKSAKRERSASQTRGVDEAAQLRAVKREKVNAGDRVDDESAIPSEQDAVRRRALRSDYLAVKNLISEKRDDLMCPDSEKFGLLINKVEKLHEQVQKPREQVADAEALLDITNTLWTSVKSQSSGGISPSDFVTALLYNFSQPRGGDDRVSVNWKGIGFAVLPIFKSAHGCCTVLGPMSTELKQRKAVVRSKRVKPTTTDRPDEIDDTQTEEKTDTDKNMSTIFDILRRKKRVRLEALILNRNSFAQTVENLFALSFLVKDGRAELSVDANGFHIVSPRNAPSAEDVASRKVTYHHFVFRFDFKDWKVMMDSLPVGEELMPHRSPPNSTRTSQEEPASYGSQIPTTPIRKLSRNRGRVVQEQSIVEESPENDDATGTNVFRRSKHKL</sequence>
<dbReference type="EMBL" id="RDQH01000329">
    <property type="protein sequence ID" value="RXI03842.1"/>
    <property type="molecule type" value="Genomic_DNA"/>
</dbReference>
<accession>A0A498KE80</accession>
<dbReference type="Pfam" id="PF08743">
    <property type="entry name" value="Nse4_C"/>
    <property type="match status" value="1"/>
</dbReference>
<feature type="non-terminal residue" evidence="10">
    <location>
        <position position="1"/>
    </location>
</feature>
<dbReference type="STRING" id="3750.A0A498KE80"/>
<dbReference type="AlphaFoldDB" id="A0A498KE80"/>
<dbReference type="PANTHER" id="PTHR16140:SF0">
    <property type="entry name" value="NON-STRUCTURAL MAINTENANCE OF CHROMOSOMES ELEMENT 4"/>
    <property type="match status" value="1"/>
</dbReference>
<comment type="subcellular location">
    <subcellularLocation>
        <location evidence="1 7">Nucleus</location>
    </subcellularLocation>
</comment>